<dbReference type="GO" id="GO:0005886">
    <property type="term" value="C:plasma membrane"/>
    <property type="evidence" value="ECO:0007669"/>
    <property type="project" value="UniProtKB-SubCell"/>
</dbReference>
<keyword evidence="6 7" id="KW-0472">Membrane</keyword>
<dbReference type="InterPro" id="IPR003593">
    <property type="entry name" value="AAA+_ATPase"/>
</dbReference>
<dbReference type="GO" id="GO:0015421">
    <property type="term" value="F:ABC-type oligopeptide transporter activity"/>
    <property type="evidence" value="ECO:0007669"/>
    <property type="project" value="TreeGrafter"/>
</dbReference>
<feature type="transmembrane region" description="Helical" evidence="7">
    <location>
        <begin position="132"/>
        <end position="153"/>
    </location>
</feature>
<feature type="transmembrane region" description="Helical" evidence="7">
    <location>
        <begin position="21"/>
        <end position="43"/>
    </location>
</feature>
<dbReference type="Pfam" id="PF00005">
    <property type="entry name" value="ABC_tran"/>
    <property type="match status" value="1"/>
</dbReference>
<dbReference type="CDD" id="cd18552">
    <property type="entry name" value="ABC_6TM_MsbA_like"/>
    <property type="match status" value="1"/>
</dbReference>
<feature type="domain" description="ABC transporter" evidence="8">
    <location>
        <begin position="428"/>
        <end position="663"/>
    </location>
</feature>
<evidence type="ECO:0000256" key="2">
    <source>
        <dbReference type="ARBA" id="ARBA00022692"/>
    </source>
</evidence>
<keyword evidence="4 10" id="KW-0067">ATP-binding</keyword>
<dbReference type="SUPFAM" id="SSF52540">
    <property type="entry name" value="P-loop containing nucleoside triphosphate hydrolases"/>
    <property type="match status" value="1"/>
</dbReference>
<dbReference type="Pfam" id="PF00664">
    <property type="entry name" value="ABC_membrane"/>
    <property type="match status" value="1"/>
</dbReference>
<evidence type="ECO:0000256" key="1">
    <source>
        <dbReference type="ARBA" id="ARBA00004651"/>
    </source>
</evidence>
<feature type="domain" description="ABC transmembrane type-1" evidence="9">
    <location>
        <begin position="120"/>
        <end position="394"/>
    </location>
</feature>
<dbReference type="SUPFAM" id="SSF90123">
    <property type="entry name" value="ABC transporter transmembrane region"/>
    <property type="match status" value="1"/>
</dbReference>
<dbReference type="AlphaFoldDB" id="A0A5C5WYN2"/>
<evidence type="ECO:0000313" key="10">
    <source>
        <dbReference type="EMBL" id="TWT55103.1"/>
    </source>
</evidence>
<feature type="transmembrane region" description="Helical" evidence="7">
    <location>
        <begin position="226"/>
        <end position="250"/>
    </location>
</feature>
<dbReference type="SMART" id="SM00382">
    <property type="entry name" value="AAA"/>
    <property type="match status" value="1"/>
</dbReference>
<dbReference type="EMBL" id="SJPI01000001">
    <property type="protein sequence ID" value="TWT55103.1"/>
    <property type="molecule type" value="Genomic_DNA"/>
</dbReference>
<dbReference type="InterPro" id="IPR036640">
    <property type="entry name" value="ABC1_TM_sf"/>
</dbReference>
<dbReference type="PROSITE" id="PS00211">
    <property type="entry name" value="ABC_TRANSPORTER_1"/>
    <property type="match status" value="1"/>
</dbReference>
<dbReference type="InterPro" id="IPR003439">
    <property type="entry name" value="ABC_transporter-like_ATP-bd"/>
</dbReference>
<comment type="caution">
    <text evidence="10">The sequence shown here is derived from an EMBL/GenBank/DDBJ whole genome shotgun (WGS) entry which is preliminary data.</text>
</comment>
<dbReference type="OrthoDB" id="9762778at2"/>
<dbReference type="PROSITE" id="PS50893">
    <property type="entry name" value="ABC_TRANSPORTER_2"/>
    <property type="match status" value="1"/>
</dbReference>
<dbReference type="InterPro" id="IPR011527">
    <property type="entry name" value="ABC1_TM_dom"/>
</dbReference>
<keyword evidence="2 7" id="KW-0812">Transmembrane</keyword>
<dbReference type="Gene3D" id="1.20.1560.10">
    <property type="entry name" value="ABC transporter type 1, transmembrane domain"/>
    <property type="match status" value="1"/>
</dbReference>
<dbReference type="GO" id="GO:0005524">
    <property type="term" value="F:ATP binding"/>
    <property type="evidence" value="ECO:0007669"/>
    <property type="project" value="UniProtKB-KW"/>
</dbReference>
<dbReference type="InterPro" id="IPR017871">
    <property type="entry name" value="ABC_transporter-like_CS"/>
</dbReference>
<evidence type="ECO:0000259" key="9">
    <source>
        <dbReference type="PROSITE" id="PS50929"/>
    </source>
</evidence>
<dbReference type="InterPro" id="IPR039421">
    <property type="entry name" value="Type_1_exporter"/>
</dbReference>
<evidence type="ECO:0000256" key="4">
    <source>
        <dbReference type="ARBA" id="ARBA00022840"/>
    </source>
</evidence>
<keyword evidence="11" id="KW-1185">Reference proteome</keyword>
<keyword evidence="10" id="KW-0378">Hydrolase</keyword>
<gene>
    <name evidence="10" type="ORF">Pla22_27570</name>
</gene>
<dbReference type="InterPro" id="IPR027417">
    <property type="entry name" value="P-loop_NTPase"/>
</dbReference>
<sequence>MKNFGRVLAIAARRRAAIVGILLTSLVVALLWGANISVLYPLVEVVFDKEHESLADYNDFRIAEAKTQLIAKDQQIEALNQKLSAANLSSERSIDLLQQVESETYERTLIANSITSLEKVKPWIDAYAPNGAYATLLFLMGLLVFGTFIKLVALGGNLMLVQYVSERTSLDLRNEFFRKTLHLDLEAFGENGSADLTARLTNDISNVSTGINALLGRLIREPLKMLVCLSIAAYICPRLLLLVMVITPLAGLVMHHMSRAIRRASRRAMEEMSQMYGLLNNSFAGIRVVKAFNTQGAERAKFKHGTTKFYHKSMKMAFYNTLARSSSEMLGICTVTMAILAGGYLAVHQGTHLLGIRMTDQPLGVGQVMTFFAALIGASDPAKKLSEVWAGLQRGLAATERVYAIIDRQTRVSEPVNPQSVARPHHKISFDDIVFQYPSGPTVLQGVDLTVRHGETIAIVGPNGGGKSTLISLLCRFDDPTSGQVLLDDVPVDQMRTRDLRRRIALVTQRTVLFDDTIENNIRYGSPGADSHAVVRAAKMAFADDFIRQKTPEGYKTMLGGGGMRLSGGQMQRIALARAFLRDPDILILDEATSQIDLESEQLIHQALAKFLVDRTGIMITHRPTSLAMADRIVVIESGKVAAEGSHNHLIKSNRFYQSLCGTEMSRAA</sequence>
<evidence type="ECO:0000256" key="7">
    <source>
        <dbReference type="SAM" id="Phobius"/>
    </source>
</evidence>
<organism evidence="10 11">
    <name type="scientific">Rubripirellula amarantea</name>
    <dbReference type="NCBI Taxonomy" id="2527999"/>
    <lineage>
        <taxon>Bacteria</taxon>
        <taxon>Pseudomonadati</taxon>
        <taxon>Planctomycetota</taxon>
        <taxon>Planctomycetia</taxon>
        <taxon>Pirellulales</taxon>
        <taxon>Pirellulaceae</taxon>
        <taxon>Rubripirellula</taxon>
    </lineage>
</organism>
<reference evidence="10 11" key="1">
    <citation type="submission" date="2019-02" db="EMBL/GenBank/DDBJ databases">
        <title>Deep-cultivation of Planctomycetes and their phenomic and genomic characterization uncovers novel biology.</title>
        <authorList>
            <person name="Wiegand S."/>
            <person name="Jogler M."/>
            <person name="Boedeker C."/>
            <person name="Pinto D."/>
            <person name="Vollmers J."/>
            <person name="Rivas-Marin E."/>
            <person name="Kohn T."/>
            <person name="Peeters S.H."/>
            <person name="Heuer A."/>
            <person name="Rast P."/>
            <person name="Oberbeckmann S."/>
            <person name="Bunk B."/>
            <person name="Jeske O."/>
            <person name="Meyerdierks A."/>
            <person name="Storesund J.E."/>
            <person name="Kallscheuer N."/>
            <person name="Luecker S."/>
            <person name="Lage O.M."/>
            <person name="Pohl T."/>
            <person name="Merkel B.J."/>
            <person name="Hornburger P."/>
            <person name="Mueller R.-W."/>
            <person name="Bruemmer F."/>
            <person name="Labrenz M."/>
            <person name="Spormann A.M."/>
            <person name="Op Den Camp H."/>
            <person name="Overmann J."/>
            <person name="Amann R."/>
            <person name="Jetten M.S.M."/>
            <person name="Mascher T."/>
            <person name="Medema M.H."/>
            <person name="Devos D.P."/>
            <person name="Kaster A.-K."/>
            <person name="Ovreas L."/>
            <person name="Rohde M."/>
            <person name="Galperin M.Y."/>
            <person name="Jogler C."/>
        </authorList>
    </citation>
    <scope>NUCLEOTIDE SEQUENCE [LARGE SCALE GENOMIC DNA]</scope>
    <source>
        <strain evidence="10 11">Pla22</strain>
    </source>
</reference>
<name>A0A5C5WYN2_9BACT</name>
<evidence type="ECO:0000256" key="3">
    <source>
        <dbReference type="ARBA" id="ARBA00022741"/>
    </source>
</evidence>
<dbReference type="PROSITE" id="PS50929">
    <property type="entry name" value="ABC_TM1F"/>
    <property type="match status" value="1"/>
</dbReference>
<dbReference type="RefSeq" id="WP_146515035.1">
    <property type="nucleotide sequence ID" value="NZ_SJPI01000001.1"/>
</dbReference>
<dbReference type="FunFam" id="3.40.50.300:FF:000218">
    <property type="entry name" value="Multidrug ABC transporter ATP-binding protein"/>
    <property type="match status" value="1"/>
</dbReference>
<evidence type="ECO:0000256" key="5">
    <source>
        <dbReference type="ARBA" id="ARBA00022989"/>
    </source>
</evidence>
<evidence type="ECO:0000256" key="6">
    <source>
        <dbReference type="ARBA" id="ARBA00023136"/>
    </source>
</evidence>
<dbReference type="GO" id="GO:0016887">
    <property type="term" value="F:ATP hydrolysis activity"/>
    <property type="evidence" value="ECO:0007669"/>
    <property type="project" value="InterPro"/>
</dbReference>
<dbReference type="PANTHER" id="PTHR43394">
    <property type="entry name" value="ATP-DEPENDENT PERMEASE MDL1, MITOCHONDRIAL"/>
    <property type="match status" value="1"/>
</dbReference>
<proteinExistence type="predicted"/>
<keyword evidence="5 7" id="KW-1133">Transmembrane helix</keyword>
<dbReference type="EC" id="3.6.3.-" evidence="10"/>
<protein>
    <submittedName>
        <fullName evidence="10">Putative multidrug export ATP-binding/permease protein</fullName>
        <ecNumber evidence="10">3.6.3.-</ecNumber>
    </submittedName>
</protein>
<evidence type="ECO:0000313" key="11">
    <source>
        <dbReference type="Proteomes" id="UP000316598"/>
    </source>
</evidence>
<dbReference type="Proteomes" id="UP000316598">
    <property type="component" value="Unassembled WGS sequence"/>
</dbReference>
<comment type="subcellular location">
    <subcellularLocation>
        <location evidence="1">Cell membrane</location>
        <topology evidence="1">Multi-pass membrane protein</topology>
    </subcellularLocation>
</comment>
<accession>A0A5C5WYN2</accession>
<evidence type="ECO:0000259" key="8">
    <source>
        <dbReference type="PROSITE" id="PS50893"/>
    </source>
</evidence>
<keyword evidence="3" id="KW-0547">Nucleotide-binding</keyword>
<dbReference type="Gene3D" id="3.40.50.300">
    <property type="entry name" value="P-loop containing nucleotide triphosphate hydrolases"/>
    <property type="match status" value="1"/>
</dbReference>
<dbReference type="PANTHER" id="PTHR43394:SF1">
    <property type="entry name" value="ATP-BINDING CASSETTE SUB-FAMILY B MEMBER 10, MITOCHONDRIAL"/>
    <property type="match status" value="1"/>
</dbReference>